<evidence type="ECO:0000256" key="3">
    <source>
        <dbReference type="ARBA" id="ARBA00022723"/>
    </source>
</evidence>
<keyword evidence="9" id="KW-1185">Reference proteome</keyword>
<dbReference type="AlphaFoldDB" id="A0A1Z5KR44"/>
<evidence type="ECO:0000256" key="1">
    <source>
        <dbReference type="ARBA" id="ARBA00001954"/>
    </source>
</evidence>
<evidence type="ECO:0000256" key="5">
    <source>
        <dbReference type="ARBA" id="ARBA00023004"/>
    </source>
</evidence>
<protein>
    <recommendedName>
        <fullName evidence="7">JmjC domain-containing protein</fullName>
    </recommendedName>
</protein>
<gene>
    <name evidence="8" type="ORF">FisN_25Lu201</name>
</gene>
<reference evidence="8 9" key="1">
    <citation type="journal article" date="2015" name="Plant Cell">
        <title>Oil accumulation by the oleaginous diatom Fistulifera solaris as revealed by the genome and transcriptome.</title>
        <authorList>
            <person name="Tanaka T."/>
            <person name="Maeda Y."/>
            <person name="Veluchamy A."/>
            <person name="Tanaka M."/>
            <person name="Abida H."/>
            <person name="Marechal E."/>
            <person name="Bowler C."/>
            <person name="Muto M."/>
            <person name="Sunaga Y."/>
            <person name="Tanaka M."/>
            <person name="Yoshino T."/>
            <person name="Taniguchi T."/>
            <person name="Fukuda Y."/>
            <person name="Nemoto M."/>
            <person name="Matsumoto M."/>
            <person name="Wong P.S."/>
            <person name="Aburatani S."/>
            <person name="Fujibuchi W."/>
        </authorList>
    </citation>
    <scope>NUCLEOTIDE SEQUENCE [LARGE SCALE GENOMIC DNA]</scope>
    <source>
        <strain evidence="8 9">JPCC DA0580</strain>
    </source>
</reference>
<proteinExistence type="predicted"/>
<keyword evidence="5" id="KW-0408">Iron</keyword>
<keyword evidence="6" id="KW-0539">Nucleus</keyword>
<dbReference type="InterPro" id="IPR041667">
    <property type="entry name" value="Cupin_8"/>
</dbReference>
<name>A0A1Z5KR44_FISSO</name>
<keyword evidence="3" id="KW-0479">Metal-binding</keyword>
<dbReference type="PANTHER" id="PTHR12461:SF106">
    <property type="entry name" value="BIFUNCTIONAL PEPTIDASE AND ARGINYL-HYDROXYLASE JMJD5"/>
    <property type="match status" value="1"/>
</dbReference>
<evidence type="ECO:0000259" key="7">
    <source>
        <dbReference type="PROSITE" id="PS51184"/>
    </source>
</evidence>
<dbReference type="GO" id="GO:0005634">
    <property type="term" value="C:nucleus"/>
    <property type="evidence" value="ECO:0007669"/>
    <property type="project" value="UniProtKB-SubCell"/>
</dbReference>
<dbReference type="PROSITE" id="PS51184">
    <property type="entry name" value="JMJC"/>
    <property type="match status" value="1"/>
</dbReference>
<dbReference type="Gene3D" id="2.60.120.650">
    <property type="entry name" value="Cupin"/>
    <property type="match status" value="1"/>
</dbReference>
<comment type="caution">
    <text evidence="8">The sequence shown here is derived from an EMBL/GenBank/DDBJ whole genome shotgun (WGS) entry which is preliminary data.</text>
</comment>
<keyword evidence="4" id="KW-0560">Oxidoreductase</keyword>
<evidence type="ECO:0000256" key="6">
    <source>
        <dbReference type="ARBA" id="ARBA00023242"/>
    </source>
</evidence>
<dbReference type="InterPro" id="IPR003347">
    <property type="entry name" value="JmjC_dom"/>
</dbReference>
<dbReference type="SUPFAM" id="SSF51197">
    <property type="entry name" value="Clavaminate synthase-like"/>
    <property type="match status" value="1"/>
</dbReference>
<feature type="domain" description="JmjC" evidence="7">
    <location>
        <begin position="116"/>
        <end position="261"/>
    </location>
</feature>
<dbReference type="GO" id="GO:0046872">
    <property type="term" value="F:metal ion binding"/>
    <property type="evidence" value="ECO:0007669"/>
    <property type="project" value="UniProtKB-KW"/>
</dbReference>
<dbReference type="Pfam" id="PF13621">
    <property type="entry name" value="Cupin_8"/>
    <property type="match status" value="1"/>
</dbReference>
<dbReference type="InParanoid" id="A0A1Z5KR44"/>
<comment type="subcellular location">
    <subcellularLocation>
        <location evidence="2">Nucleus</location>
    </subcellularLocation>
</comment>
<dbReference type="Proteomes" id="UP000198406">
    <property type="component" value="Unassembled WGS sequence"/>
</dbReference>
<dbReference type="OrthoDB" id="44887at2759"/>
<evidence type="ECO:0000256" key="2">
    <source>
        <dbReference type="ARBA" id="ARBA00004123"/>
    </source>
</evidence>
<dbReference type="EMBL" id="BDSP01000279">
    <property type="protein sequence ID" value="GAX28749.1"/>
    <property type="molecule type" value="Genomic_DNA"/>
</dbReference>
<evidence type="ECO:0000313" key="9">
    <source>
        <dbReference type="Proteomes" id="UP000198406"/>
    </source>
</evidence>
<sequence>MFGVQQRLVITRTRIRRFSGQSICRLEELDAHRLNSHLALHYQKQQPVIFRMSCDALTRWNNWDYLIDKVDQDWVGEVEMGAYNQGERVTLSFGEYMEYLKLWKQHEEEGDSEFSKEHLLYMAQNDLPASLHRDIQWPSIEFAENKWYNIHWWVGPRDTHSPLHYDPLDNYLFQIVGQKSVILFDASHPANALYTGSTWKQQNNTSAADVFDLDRHKFPNLDLNLSHQAILYPGDVLYIPFKWWHAVKSLSFSISVNAWWR</sequence>
<dbReference type="GO" id="GO:0016491">
    <property type="term" value="F:oxidoreductase activity"/>
    <property type="evidence" value="ECO:0007669"/>
    <property type="project" value="UniProtKB-KW"/>
</dbReference>
<accession>A0A1Z5KR44</accession>
<evidence type="ECO:0000313" key="8">
    <source>
        <dbReference type="EMBL" id="GAX28749.1"/>
    </source>
</evidence>
<dbReference type="PANTHER" id="PTHR12461">
    <property type="entry name" value="HYPOXIA-INDUCIBLE FACTOR 1 ALPHA INHIBITOR-RELATED"/>
    <property type="match status" value="1"/>
</dbReference>
<evidence type="ECO:0000256" key="4">
    <source>
        <dbReference type="ARBA" id="ARBA00023002"/>
    </source>
</evidence>
<comment type="cofactor">
    <cofactor evidence="1">
        <name>Fe(2+)</name>
        <dbReference type="ChEBI" id="CHEBI:29033"/>
    </cofactor>
</comment>
<organism evidence="8 9">
    <name type="scientific">Fistulifera solaris</name>
    <name type="common">Oleaginous diatom</name>
    <dbReference type="NCBI Taxonomy" id="1519565"/>
    <lineage>
        <taxon>Eukaryota</taxon>
        <taxon>Sar</taxon>
        <taxon>Stramenopiles</taxon>
        <taxon>Ochrophyta</taxon>
        <taxon>Bacillariophyta</taxon>
        <taxon>Bacillariophyceae</taxon>
        <taxon>Bacillariophycidae</taxon>
        <taxon>Naviculales</taxon>
        <taxon>Naviculaceae</taxon>
        <taxon>Fistulifera</taxon>
    </lineage>
</organism>